<evidence type="ECO:0000256" key="2">
    <source>
        <dbReference type="SAM" id="Phobius"/>
    </source>
</evidence>
<feature type="transmembrane region" description="Helical" evidence="2">
    <location>
        <begin position="106"/>
        <end position="131"/>
    </location>
</feature>
<feature type="region of interest" description="Disordered" evidence="1">
    <location>
        <begin position="349"/>
        <end position="377"/>
    </location>
</feature>
<sequence length="487" mass="53087">MASSDFVLAYGMLLIASWINSPLFTYENDSVVNRAAVSLSFLVDAMAMGSVMVTTWYYLVSCWGDVISLARPPLSVPVYMMGTALSAVISQSFLTRRIFLLTKQLVWPIALGLFIITGLGSALGASILVAGMDHPAYSENMMWTINFWFCSSAVTDLSITIMMIYALRSLKRRTNSAHIPASPPTTHSTPALSNRSTPSPRSFFFPTKPSCVFSAFRQKTKPACQCAPCTSVDPSNAATSAPNHSGGIEDIAHMNGTISPIGGSERLIERLSVRAAQTGICTAVIAVAACICFNTMKNNLATMLGMLLGRIHVITILYNLNSRRPTSNSTGSTQCSRDVYLMRNDISVQPSELNSRNPPRSFGMDQGMPSGRSGRPSRDCLIDDDELDFGLCIERRRGSAPDASFLQITPPSSHRRASDSYLMYHPSLSNFSFDADRSFRPSYNRSISAGSTIVNSSPGEMSGKQLRFECSPDTIRIMNIDDQTSKP</sequence>
<name>A0A0F7SMF6_PHARH</name>
<dbReference type="Pfam" id="PF20152">
    <property type="entry name" value="DUF6534"/>
    <property type="match status" value="1"/>
</dbReference>
<feature type="transmembrane region" description="Helical" evidence="2">
    <location>
        <begin position="36"/>
        <end position="58"/>
    </location>
</feature>
<feature type="region of interest" description="Disordered" evidence="1">
    <location>
        <begin position="176"/>
        <end position="201"/>
    </location>
</feature>
<organism evidence="4">
    <name type="scientific">Phaffia rhodozyma</name>
    <name type="common">Yeast</name>
    <name type="synonym">Xanthophyllomyces dendrorhous</name>
    <dbReference type="NCBI Taxonomy" id="264483"/>
    <lineage>
        <taxon>Eukaryota</taxon>
        <taxon>Fungi</taxon>
        <taxon>Dikarya</taxon>
        <taxon>Basidiomycota</taxon>
        <taxon>Agaricomycotina</taxon>
        <taxon>Tremellomycetes</taxon>
        <taxon>Cystofilobasidiales</taxon>
        <taxon>Mrakiaceae</taxon>
        <taxon>Phaffia</taxon>
    </lineage>
</organism>
<dbReference type="PANTHER" id="PTHR40465">
    <property type="entry name" value="CHROMOSOME 1, WHOLE GENOME SHOTGUN SEQUENCE"/>
    <property type="match status" value="1"/>
</dbReference>
<dbReference type="InterPro" id="IPR045339">
    <property type="entry name" value="DUF6534"/>
</dbReference>
<accession>A0A0F7SMF6</accession>
<keyword evidence="2" id="KW-0472">Membrane</keyword>
<feature type="transmembrane region" description="Helical" evidence="2">
    <location>
        <begin position="6"/>
        <end position="24"/>
    </location>
</feature>
<evidence type="ECO:0000313" key="4">
    <source>
        <dbReference type="EMBL" id="CDZ98147.1"/>
    </source>
</evidence>
<dbReference type="EMBL" id="LN483326">
    <property type="protein sequence ID" value="CDZ98147.1"/>
    <property type="molecule type" value="Genomic_DNA"/>
</dbReference>
<protein>
    <recommendedName>
        <fullName evidence="3">DUF6534 domain-containing protein</fullName>
    </recommendedName>
</protein>
<evidence type="ECO:0000256" key="1">
    <source>
        <dbReference type="SAM" id="MobiDB-lite"/>
    </source>
</evidence>
<feature type="transmembrane region" description="Helical" evidence="2">
    <location>
        <begin position="143"/>
        <end position="167"/>
    </location>
</feature>
<keyword evidence="2" id="KW-1133">Transmembrane helix</keyword>
<keyword evidence="2" id="KW-0812">Transmembrane</keyword>
<evidence type="ECO:0000259" key="3">
    <source>
        <dbReference type="Pfam" id="PF20152"/>
    </source>
</evidence>
<dbReference type="PANTHER" id="PTHR40465:SF1">
    <property type="entry name" value="DUF6534 DOMAIN-CONTAINING PROTEIN"/>
    <property type="match status" value="1"/>
</dbReference>
<feature type="domain" description="DUF6534" evidence="3">
    <location>
        <begin position="265"/>
        <end position="324"/>
    </location>
</feature>
<feature type="transmembrane region" description="Helical" evidence="2">
    <location>
        <begin position="78"/>
        <end position="94"/>
    </location>
</feature>
<proteinExistence type="predicted"/>
<feature type="compositionally biased region" description="Polar residues" evidence="1">
    <location>
        <begin position="349"/>
        <end position="358"/>
    </location>
</feature>
<dbReference type="AlphaFoldDB" id="A0A0F7SMF6"/>
<reference evidence="4" key="1">
    <citation type="submission" date="2014-08" db="EMBL/GenBank/DDBJ databases">
        <authorList>
            <person name="Sharma Rahul"/>
            <person name="Thines Marco"/>
        </authorList>
    </citation>
    <scope>NUCLEOTIDE SEQUENCE</scope>
</reference>